<dbReference type="Gene3D" id="3.40.50.720">
    <property type="entry name" value="NAD(P)-binding Rossmann-like Domain"/>
    <property type="match status" value="1"/>
</dbReference>
<dbReference type="GO" id="GO:0047733">
    <property type="term" value="F:CDP-glucose 4,6-dehydratase activity"/>
    <property type="evidence" value="ECO:0007669"/>
    <property type="project" value="UniProtKB-EC"/>
</dbReference>
<sequence>MGASRQDYWKNRKVLVTGHTGFKGGWLSIWLTRLGAQVTGIGLPPATQPALYELAEIGALVSSHFQDIRDLPRLRETMLAAQPEVVFHLAAQPLVRASYRDPIETWSTNVMGTAHVLEAVRTCPSVKAVVVVTTDKCYENREWPWGYRENDTLGGHDPYSASKAGSELVVCSYRRSFFSADGPLLASARAGNVIGGGDWSEDRLIPDAARAMLAGQPLSIRSPDATRPWQHVLEPLNGYLLLAEHLLAGEARAAEAFNFGPEREGNRSVIEVLGELQRNWPELQINLPADGATPTLHEANFLYLDSSKAWNTLGWKPVWTLGQALSQTATWYQAVATEPTKARTLCVSQIEEFMLGLTTHGTH</sequence>
<dbReference type="InterPro" id="IPR036291">
    <property type="entry name" value="NAD(P)-bd_dom_sf"/>
</dbReference>
<dbReference type="InterPro" id="IPR016040">
    <property type="entry name" value="NAD(P)-bd_dom"/>
</dbReference>
<keyword evidence="2" id="KW-0456">Lyase</keyword>
<gene>
    <name evidence="2" type="primary">rfbG</name>
    <name evidence="2" type="ORF">DENOEST_3341</name>
</gene>
<evidence type="ECO:0000313" key="2">
    <source>
        <dbReference type="EMBL" id="CAB1370495.1"/>
    </source>
</evidence>
<dbReference type="OrthoDB" id="9779041at2"/>
<evidence type="ECO:0000313" key="3">
    <source>
        <dbReference type="Proteomes" id="UP000515733"/>
    </source>
</evidence>
<keyword evidence="3" id="KW-1185">Reference proteome</keyword>
<dbReference type="CDD" id="cd05252">
    <property type="entry name" value="CDP_GD_SDR_e"/>
    <property type="match status" value="1"/>
</dbReference>
<accession>A0A6S6Y1V4</accession>
<dbReference type="KEGG" id="doe:DENOEST_3341"/>
<evidence type="ECO:0000259" key="1">
    <source>
        <dbReference type="Pfam" id="PF16363"/>
    </source>
</evidence>
<dbReference type="Proteomes" id="UP000515733">
    <property type="component" value="Chromosome"/>
</dbReference>
<dbReference type="InterPro" id="IPR013445">
    <property type="entry name" value="CDP_4_6_deHydtase"/>
</dbReference>
<proteinExistence type="predicted"/>
<reference evidence="2 3" key="1">
    <citation type="submission" date="2020-03" db="EMBL/GenBank/DDBJ databases">
        <authorList>
            <consortium name="Genoscope - CEA"/>
            <person name="William W."/>
        </authorList>
    </citation>
    <scope>NUCLEOTIDE SEQUENCE [LARGE SCALE GENOMIC DNA]</scope>
    <source>
        <strain evidence="3">DSM 16959</strain>
    </source>
</reference>
<dbReference type="NCBIfam" id="TIGR02622">
    <property type="entry name" value="CDP_4_6_dhtase"/>
    <property type="match status" value="1"/>
</dbReference>
<dbReference type="PANTHER" id="PTHR43000">
    <property type="entry name" value="DTDP-D-GLUCOSE 4,6-DEHYDRATASE-RELATED"/>
    <property type="match status" value="1"/>
</dbReference>
<dbReference type="EMBL" id="LR778301">
    <property type="protein sequence ID" value="CAB1370495.1"/>
    <property type="molecule type" value="Genomic_DNA"/>
</dbReference>
<protein>
    <submittedName>
        <fullName evidence="2">CDP-glucose 4,6-dehydratase</fullName>
        <ecNumber evidence="2">4.2.1.45</ecNumber>
    </submittedName>
</protein>
<dbReference type="AlphaFoldDB" id="A0A6S6Y1V4"/>
<name>A0A6S6Y1V4_9PROT</name>
<dbReference type="Gene3D" id="3.90.25.10">
    <property type="entry name" value="UDP-galactose 4-epimerase, domain 1"/>
    <property type="match status" value="1"/>
</dbReference>
<dbReference type="Pfam" id="PF16363">
    <property type="entry name" value="GDP_Man_Dehyd"/>
    <property type="match status" value="1"/>
</dbReference>
<organism evidence="2 3">
    <name type="scientific">Denitratisoma oestradiolicum</name>
    <dbReference type="NCBI Taxonomy" id="311182"/>
    <lineage>
        <taxon>Bacteria</taxon>
        <taxon>Pseudomonadati</taxon>
        <taxon>Pseudomonadota</taxon>
        <taxon>Betaproteobacteria</taxon>
        <taxon>Nitrosomonadales</taxon>
        <taxon>Sterolibacteriaceae</taxon>
        <taxon>Denitratisoma</taxon>
    </lineage>
</organism>
<dbReference type="EC" id="4.2.1.45" evidence="2"/>
<dbReference type="RefSeq" id="WP_145772279.1">
    <property type="nucleotide sequence ID" value="NZ_LR778301.1"/>
</dbReference>
<dbReference type="SUPFAM" id="SSF51735">
    <property type="entry name" value="NAD(P)-binding Rossmann-fold domains"/>
    <property type="match status" value="1"/>
</dbReference>
<feature type="domain" description="NAD(P)-binding" evidence="1">
    <location>
        <begin position="15"/>
        <end position="326"/>
    </location>
</feature>